<evidence type="ECO:0000259" key="3">
    <source>
        <dbReference type="SMART" id="SM00854"/>
    </source>
</evidence>
<feature type="domain" description="Capsule synthesis protein CapA" evidence="3">
    <location>
        <begin position="65"/>
        <end position="306"/>
    </location>
</feature>
<protein>
    <submittedName>
        <fullName evidence="4">Poly-gamma-glutamate synthesis protein (Capsule biosynthesis protein)</fullName>
    </submittedName>
</protein>
<feature type="region of interest" description="Disordered" evidence="2">
    <location>
        <begin position="394"/>
        <end position="445"/>
    </location>
</feature>
<dbReference type="AlphaFoldDB" id="A0A2T4Z8S0"/>
<dbReference type="EMBL" id="PZZP01000001">
    <property type="protein sequence ID" value="PTM58286.1"/>
    <property type="molecule type" value="Genomic_DNA"/>
</dbReference>
<dbReference type="OrthoDB" id="9810906at2"/>
<name>A0A2T4Z8S0_9BACL</name>
<dbReference type="SUPFAM" id="SSF56300">
    <property type="entry name" value="Metallo-dependent phosphatases"/>
    <property type="match status" value="1"/>
</dbReference>
<organism evidence="4 5">
    <name type="scientific">Desmospora activa DSM 45169</name>
    <dbReference type="NCBI Taxonomy" id="1121389"/>
    <lineage>
        <taxon>Bacteria</taxon>
        <taxon>Bacillati</taxon>
        <taxon>Bacillota</taxon>
        <taxon>Bacilli</taxon>
        <taxon>Bacillales</taxon>
        <taxon>Thermoactinomycetaceae</taxon>
        <taxon>Desmospora</taxon>
    </lineage>
</organism>
<evidence type="ECO:0000256" key="2">
    <source>
        <dbReference type="SAM" id="MobiDB-lite"/>
    </source>
</evidence>
<proteinExistence type="inferred from homology"/>
<evidence type="ECO:0000313" key="4">
    <source>
        <dbReference type="EMBL" id="PTM58286.1"/>
    </source>
</evidence>
<dbReference type="PANTHER" id="PTHR33393:SF13">
    <property type="entry name" value="PGA BIOSYNTHESIS PROTEIN CAPA"/>
    <property type="match status" value="1"/>
</dbReference>
<dbReference type="InterPro" id="IPR019079">
    <property type="entry name" value="Capsule_synth_CapA"/>
</dbReference>
<accession>A0A2T4Z8S0</accession>
<dbReference type="PANTHER" id="PTHR33393">
    <property type="entry name" value="POLYGLUTAMINE SYNTHESIS ACCESSORY PROTEIN RV0574C-RELATED"/>
    <property type="match status" value="1"/>
</dbReference>
<reference evidence="4 5" key="1">
    <citation type="submission" date="2018-04" db="EMBL/GenBank/DDBJ databases">
        <title>Genomic Encyclopedia of Archaeal and Bacterial Type Strains, Phase II (KMG-II): from individual species to whole genera.</title>
        <authorList>
            <person name="Goeker M."/>
        </authorList>
    </citation>
    <scope>NUCLEOTIDE SEQUENCE [LARGE SCALE GENOMIC DNA]</scope>
    <source>
        <strain evidence="4 5">DSM 45169</strain>
    </source>
</reference>
<dbReference type="InterPro" id="IPR029052">
    <property type="entry name" value="Metallo-depent_PP-like"/>
</dbReference>
<dbReference type="CDD" id="cd07381">
    <property type="entry name" value="MPP_CapA"/>
    <property type="match status" value="1"/>
</dbReference>
<feature type="compositionally biased region" description="Low complexity" evidence="2">
    <location>
        <begin position="398"/>
        <end position="445"/>
    </location>
</feature>
<dbReference type="SMART" id="SM00854">
    <property type="entry name" value="PGA_cap"/>
    <property type="match status" value="1"/>
</dbReference>
<keyword evidence="5" id="KW-1185">Reference proteome</keyword>
<gene>
    <name evidence="4" type="ORF">C8J48_0867</name>
</gene>
<evidence type="ECO:0000313" key="5">
    <source>
        <dbReference type="Proteomes" id="UP000241639"/>
    </source>
</evidence>
<dbReference type="Pfam" id="PF09587">
    <property type="entry name" value="PGA_cap"/>
    <property type="match status" value="1"/>
</dbReference>
<dbReference type="Proteomes" id="UP000241639">
    <property type="component" value="Unassembled WGS sequence"/>
</dbReference>
<comment type="caution">
    <text evidence="4">The sequence shown here is derived from an EMBL/GenBank/DDBJ whole genome shotgun (WGS) entry which is preliminary data.</text>
</comment>
<sequence>MSKKLNRKQRMLRWTKKHKVKAPIHTTIAFFVSIALLVSFSLLDSMGGTTVKADTATGEAEDLLTLTMVGDMMFGRFVEKAGERHGYENLFQNVQPYFQESDLVTGNFENPVLLGDPEDYPEADKDIVFHSPPEVPAALKKVGFTSVNLANNHTTDYGAPGLMDTLSTFRDAGLPTVGAGSDRYDAQQVLYQEVNGLKVATVGVTDVYAKGGTVKRDFPGVIPARPETSLPLIEKAKKNADLVIVQVHWGVEYDNNVHPRQKDLGRAMVDAGADIIVGHHPHVLEPIEFYKGSVIMYSLGNFIFDQGWSRTRETALVQYKLSKDGKARLEVHPMVIREGKPRPLPGVTNLYRREKIYLQLADERVYTEAWKKKWTREEDYIVHEWDHSKILQREESNQNEQQGESPQQEDQQQDQQQQGQQQNGVTPGAPAQEAPAQPAAGTGGG</sequence>
<dbReference type="Gene3D" id="3.60.21.10">
    <property type="match status" value="1"/>
</dbReference>
<evidence type="ECO:0000256" key="1">
    <source>
        <dbReference type="ARBA" id="ARBA00005662"/>
    </source>
</evidence>
<dbReference type="RefSeq" id="WP_107725111.1">
    <property type="nucleotide sequence ID" value="NZ_PZZP01000001.1"/>
</dbReference>
<comment type="similarity">
    <text evidence="1">Belongs to the CapA family.</text>
</comment>
<dbReference type="InterPro" id="IPR052169">
    <property type="entry name" value="CW_Biosynth-Accessory"/>
</dbReference>